<feature type="domain" description="RecF/RecN/SMC N-terminal" evidence="5">
    <location>
        <begin position="2"/>
        <end position="112"/>
    </location>
</feature>
<dbReference type="PANTHER" id="PTHR18937">
    <property type="entry name" value="STRUCTURAL MAINTENANCE OF CHROMOSOMES SMC FAMILY MEMBER"/>
    <property type="match status" value="1"/>
</dbReference>
<dbReference type="EnsemblMetazoa" id="MESCA009801-RA">
    <property type="protein sequence ID" value="MESCA009801-PA"/>
    <property type="gene ID" value="MESCA009801"/>
</dbReference>
<reference evidence="7" key="1">
    <citation type="submission" date="2013-02" db="EMBL/GenBank/DDBJ databases">
        <authorList>
            <person name="Hughes D."/>
        </authorList>
    </citation>
    <scope>NUCLEOTIDE SEQUENCE</scope>
    <source>
        <strain>Durham</strain>
        <strain evidence="7">NC isolate 2 -- Noor lab</strain>
    </source>
</reference>
<evidence type="ECO:0000259" key="5">
    <source>
        <dbReference type="Pfam" id="PF02463"/>
    </source>
</evidence>
<evidence type="ECO:0000256" key="3">
    <source>
        <dbReference type="ARBA" id="ARBA00022840"/>
    </source>
</evidence>
<accession>T1H0V7</accession>
<dbReference type="GO" id="GO:0007076">
    <property type="term" value="P:mitotic chromosome condensation"/>
    <property type="evidence" value="ECO:0007669"/>
    <property type="project" value="TreeGrafter"/>
</dbReference>
<dbReference type="Proteomes" id="UP000015102">
    <property type="component" value="Unassembled WGS sequence"/>
</dbReference>
<keyword evidence="3" id="KW-0067">ATP-binding</keyword>
<dbReference type="EMBL" id="CAQQ02122477">
    <property type="status" value="NOT_ANNOTATED_CDS"/>
    <property type="molecule type" value="Genomic_DNA"/>
</dbReference>
<dbReference type="AlphaFoldDB" id="T1H0V7"/>
<dbReference type="GO" id="GO:0005634">
    <property type="term" value="C:nucleus"/>
    <property type="evidence" value="ECO:0007669"/>
    <property type="project" value="UniProtKB-SubCell"/>
</dbReference>
<evidence type="ECO:0000256" key="4">
    <source>
        <dbReference type="ARBA" id="ARBA00023242"/>
    </source>
</evidence>
<dbReference type="OMA" id="NINSCCV"/>
<dbReference type="SUPFAM" id="SSF52540">
    <property type="entry name" value="P-loop containing nucleoside triphosphate hydrolases"/>
    <property type="match status" value="1"/>
</dbReference>
<dbReference type="Pfam" id="PF02463">
    <property type="entry name" value="SMC_N"/>
    <property type="match status" value="1"/>
</dbReference>
<keyword evidence="2" id="KW-0547">Nucleotide-binding</keyword>
<evidence type="ECO:0000313" key="7">
    <source>
        <dbReference type="Proteomes" id="UP000015102"/>
    </source>
</evidence>
<comment type="subcellular location">
    <subcellularLocation>
        <location evidence="1">Nucleus</location>
    </subcellularLocation>
</comment>
<dbReference type="EMBL" id="CAQQ02122478">
    <property type="status" value="NOT_ANNOTATED_CDS"/>
    <property type="molecule type" value="Genomic_DNA"/>
</dbReference>
<dbReference type="GO" id="GO:0005524">
    <property type="term" value="F:ATP binding"/>
    <property type="evidence" value="ECO:0007669"/>
    <property type="project" value="UniProtKB-KW"/>
</dbReference>
<dbReference type="InterPro" id="IPR027417">
    <property type="entry name" value="P-loop_NTPase"/>
</dbReference>
<dbReference type="InterPro" id="IPR003395">
    <property type="entry name" value="RecF/RecN/SMC_N"/>
</dbReference>
<sequence length="139" mass="15705">CFSAIIGPNGSGKSNVIDSILFVFGYRANKVRAKKLSAMIHSSAKFPNVQCCSVEMHFALCNDKGSQPALIPGSEFTIGRTAFKDNASYYTIDKRQTKFKEVADLLKKYKVDLRNNRFLILQIKEQELHMGLKDFELLH</sequence>
<organism evidence="6 7">
    <name type="scientific">Megaselia scalaris</name>
    <name type="common">Humpbacked fly</name>
    <name type="synonym">Phora scalaris</name>
    <dbReference type="NCBI Taxonomy" id="36166"/>
    <lineage>
        <taxon>Eukaryota</taxon>
        <taxon>Metazoa</taxon>
        <taxon>Ecdysozoa</taxon>
        <taxon>Arthropoda</taxon>
        <taxon>Hexapoda</taxon>
        <taxon>Insecta</taxon>
        <taxon>Pterygota</taxon>
        <taxon>Neoptera</taxon>
        <taxon>Endopterygota</taxon>
        <taxon>Diptera</taxon>
        <taxon>Brachycera</taxon>
        <taxon>Muscomorpha</taxon>
        <taxon>Platypezoidea</taxon>
        <taxon>Phoridae</taxon>
        <taxon>Megaseliini</taxon>
        <taxon>Megaselia</taxon>
    </lineage>
</organism>
<proteinExistence type="predicted"/>
<dbReference type="STRING" id="36166.T1H0V7"/>
<protein>
    <recommendedName>
        <fullName evidence="5">RecF/RecN/SMC N-terminal domain-containing protein</fullName>
    </recommendedName>
</protein>
<dbReference type="PANTHER" id="PTHR18937:SF172">
    <property type="entry name" value="STRUCTURAL MAINTENANCE OF CHROMOSOMES PROTEIN"/>
    <property type="match status" value="1"/>
</dbReference>
<dbReference type="GO" id="GO:0000796">
    <property type="term" value="C:condensin complex"/>
    <property type="evidence" value="ECO:0007669"/>
    <property type="project" value="TreeGrafter"/>
</dbReference>
<evidence type="ECO:0000256" key="2">
    <source>
        <dbReference type="ARBA" id="ARBA00022741"/>
    </source>
</evidence>
<evidence type="ECO:0000256" key="1">
    <source>
        <dbReference type="ARBA" id="ARBA00004123"/>
    </source>
</evidence>
<dbReference type="Gene3D" id="3.40.50.300">
    <property type="entry name" value="P-loop containing nucleotide triphosphate hydrolases"/>
    <property type="match status" value="1"/>
</dbReference>
<keyword evidence="7" id="KW-1185">Reference proteome</keyword>
<dbReference type="HOGENOM" id="CLU_105670_1_0_1"/>
<reference evidence="6" key="2">
    <citation type="submission" date="2015-06" db="UniProtKB">
        <authorList>
            <consortium name="EnsemblMetazoa"/>
        </authorList>
    </citation>
    <scope>IDENTIFICATION</scope>
</reference>
<keyword evidence="4" id="KW-0539">Nucleus</keyword>
<name>T1H0V7_MEGSC</name>
<evidence type="ECO:0000313" key="6">
    <source>
        <dbReference type="EnsemblMetazoa" id="MESCA009801-PA"/>
    </source>
</evidence>